<reference evidence="3 4" key="1">
    <citation type="journal article" date="2015" name="Stand. Genomic Sci.">
        <title>Genomic Encyclopedia of Bacterial and Archaeal Type Strains, Phase III: the genomes of soil and plant-associated and newly described type strains.</title>
        <authorList>
            <person name="Whitman W.B."/>
            <person name="Woyke T."/>
            <person name="Klenk H.P."/>
            <person name="Zhou Y."/>
            <person name="Lilburn T.G."/>
            <person name="Beck B.J."/>
            <person name="De Vos P."/>
            <person name="Vandamme P."/>
            <person name="Eisen J.A."/>
            <person name="Garrity G."/>
            <person name="Hugenholtz P."/>
            <person name="Kyrpides N.C."/>
        </authorList>
    </citation>
    <scope>NUCLEOTIDE SEQUENCE [LARGE SCALE GENOMIC DNA]</scope>
    <source>
        <strain evidence="3 4">A3</strain>
    </source>
</reference>
<dbReference type="PANTHER" id="PTHR31876">
    <property type="entry name" value="COV-LIKE PROTEIN 1"/>
    <property type="match status" value="1"/>
</dbReference>
<evidence type="ECO:0000256" key="2">
    <source>
        <dbReference type="SAM" id="Phobius"/>
    </source>
</evidence>
<organism evidence="3 4">
    <name type="scientific">Dokdonella fugitiva</name>
    <dbReference type="NCBI Taxonomy" id="328517"/>
    <lineage>
        <taxon>Bacteria</taxon>
        <taxon>Pseudomonadati</taxon>
        <taxon>Pseudomonadota</taxon>
        <taxon>Gammaproteobacteria</taxon>
        <taxon>Lysobacterales</taxon>
        <taxon>Rhodanobacteraceae</taxon>
        <taxon>Dokdonella</taxon>
    </lineage>
</organism>
<dbReference type="InterPro" id="IPR007462">
    <property type="entry name" value="COV1-like"/>
</dbReference>
<accession>A0A4R2I425</accession>
<dbReference type="Proteomes" id="UP000294862">
    <property type="component" value="Unassembled WGS sequence"/>
</dbReference>
<feature type="transmembrane region" description="Helical" evidence="2">
    <location>
        <begin position="60"/>
        <end position="81"/>
    </location>
</feature>
<keyword evidence="4" id="KW-1185">Reference proteome</keyword>
<gene>
    <name evidence="3" type="ORF">EV148_108147</name>
</gene>
<dbReference type="AlphaFoldDB" id="A0A4R2I425"/>
<evidence type="ECO:0000313" key="4">
    <source>
        <dbReference type="Proteomes" id="UP000294862"/>
    </source>
</evidence>
<feature type="region of interest" description="Disordered" evidence="1">
    <location>
        <begin position="204"/>
        <end position="228"/>
    </location>
</feature>
<proteinExistence type="predicted"/>
<keyword evidence="2" id="KW-1133">Transmembrane helix</keyword>
<name>A0A4R2I425_9GAMM</name>
<keyword evidence="2" id="KW-0472">Membrane</keyword>
<dbReference type="EMBL" id="SLWQ01000008">
    <property type="protein sequence ID" value="TCO38309.1"/>
    <property type="molecule type" value="Genomic_DNA"/>
</dbReference>
<protein>
    <submittedName>
        <fullName evidence="3">Putative membrane protein</fullName>
    </submittedName>
</protein>
<dbReference type="Pfam" id="PF04367">
    <property type="entry name" value="DUF502"/>
    <property type="match status" value="1"/>
</dbReference>
<evidence type="ECO:0000256" key="1">
    <source>
        <dbReference type="SAM" id="MobiDB-lite"/>
    </source>
</evidence>
<evidence type="ECO:0000313" key="3">
    <source>
        <dbReference type="EMBL" id="TCO38309.1"/>
    </source>
</evidence>
<keyword evidence="2" id="KW-0812">Transmembrane</keyword>
<dbReference type="PANTHER" id="PTHR31876:SF26">
    <property type="entry name" value="PROTEIN LIKE COV 2"/>
    <property type="match status" value="1"/>
</dbReference>
<comment type="caution">
    <text evidence="3">The sequence shown here is derived from an EMBL/GenBank/DDBJ whole genome shotgun (WGS) entry which is preliminary data.</text>
</comment>
<dbReference type="RefSeq" id="WP_131999506.1">
    <property type="nucleotide sequence ID" value="NZ_JACGXM010000015.1"/>
</dbReference>
<dbReference type="OrthoDB" id="9780267at2"/>
<feature type="transmembrane region" description="Helical" evidence="2">
    <location>
        <begin position="9"/>
        <end position="31"/>
    </location>
</feature>
<sequence length="228" mass="25188">MRPLYVQRYLLTGLLTFIPVWLTWIVFKSIFSLLSQFNLPWVSALFEAFPDTLGRLHQEWLMSLLAFIVTVVALYVTGFAANRVFGQRLIGAFESVIERIPVAHSIYGGAKKLMTMLQHKPSGTQRVVLIDFPSPELKSIGFVTRVFRDASGIEFAAVYVPTTPNPTGGYLEIVPLDRLVATDWSVDQAMAFILSAGAAGPDPLPFELGRKPRHAPAEAASPRPSGKD</sequence>